<dbReference type="WBParaSite" id="OFLC_0001422901-mRNA-1">
    <property type="protein sequence ID" value="OFLC_0001422901-mRNA-1"/>
    <property type="gene ID" value="OFLC_0001422901"/>
</dbReference>
<accession>A0A183I3A9</accession>
<dbReference type="AlphaFoldDB" id="A0A183I3A9"/>
<proteinExistence type="predicted"/>
<keyword evidence="2" id="KW-1185">Reference proteome</keyword>
<dbReference type="EMBL" id="UZAJ01040685">
    <property type="protein sequence ID" value="VDP16042.1"/>
    <property type="molecule type" value="Genomic_DNA"/>
</dbReference>
<evidence type="ECO:0000313" key="3">
    <source>
        <dbReference type="WBParaSite" id="OFLC_0001422901-mRNA-1"/>
    </source>
</evidence>
<protein>
    <submittedName>
        <fullName evidence="1 3">Uncharacterized protein</fullName>
    </submittedName>
</protein>
<dbReference type="Proteomes" id="UP000267606">
    <property type="component" value="Unassembled WGS sequence"/>
</dbReference>
<reference evidence="3" key="1">
    <citation type="submission" date="2016-06" db="UniProtKB">
        <authorList>
            <consortium name="WormBaseParasite"/>
        </authorList>
    </citation>
    <scope>IDENTIFICATION</scope>
</reference>
<sequence length="79" mass="9179">MQLLSRSDFVISRQMYNKQVICRVLRIVNSRKSLDFAIVQEKYAPVVELYIVQIWREDNKKIDGMGRTLSGKTTRTVGS</sequence>
<evidence type="ECO:0000313" key="2">
    <source>
        <dbReference type="Proteomes" id="UP000267606"/>
    </source>
</evidence>
<reference evidence="1 2" key="2">
    <citation type="submission" date="2018-11" db="EMBL/GenBank/DDBJ databases">
        <authorList>
            <consortium name="Pathogen Informatics"/>
        </authorList>
    </citation>
    <scope>NUCLEOTIDE SEQUENCE [LARGE SCALE GENOMIC DNA]</scope>
</reference>
<gene>
    <name evidence="1" type="ORF">OFLC_LOCUS14221</name>
</gene>
<name>A0A183I3A9_9BILA</name>
<organism evidence="3">
    <name type="scientific">Onchocerca flexuosa</name>
    <dbReference type="NCBI Taxonomy" id="387005"/>
    <lineage>
        <taxon>Eukaryota</taxon>
        <taxon>Metazoa</taxon>
        <taxon>Ecdysozoa</taxon>
        <taxon>Nematoda</taxon>
        <taxon>Chromadorea</taxon>
        <taxon>Rhabditida</taxon>
        <taxon>Spirurina</taxon>
        <taxon>Spiruromorpha</taxon>
        <taxon>Filarioidea</taxon>
        <taxon>Onchocercidae</taxon>
        <taxon>Onchocerca</taxon>
    </lineage>
</organism>
<evidence type="ECO:0000313" key="1">
    <source>
        <dbReference type="EMBL" id="VDP16042.1"/>
    </source>
</evidence>